<gene>
    <name evidence="2" type="ORF">COT25_03410</name>
</gene>
<feature type="region of interest" description="Disordered" evidence="1">
    <location>
        <begin position="1"/>
        <end position="90"/>
    </location>
</feature>
<dbReference type="Proteomes" id="UP000228711">
    <property type="component" value="Unassembled WGS sequence"/>
</dbReference>
<evidence type="ECO:0000313" key="3">
    <source>
        <dbReference type="Proteomes" id="UP000228711"/>
    </source>
</evidence>
<feature type="compositionally biased region" description="Acidic residues" evidence="1">
    <location>
        <begin position="38"/>
        <end position="67"/>
    </location>
</feature>
<dbReference type="EMBL" id="PEXV01000114">
    <property type="protein sequence ID" value="PIS41391.1"/>
    <property type="molecule type" value="Genomic_DNA"/>
</dbReference>
<proteinExistence type="predicted"/>
<organism evidence="2 3">
    <name type="scientific">Candidatus Kerfeldbacteria bacterium CG08_land_8_20_14_0_20_42_7</name>
    <dbReference type="NCBI Taxonomy" id="2014245"/>
    <lineage>
        <taxon>Bacteria</taxon>
        <taxon>Candidatus Kerfeldiibacteriota</taxon>
    </lineage>
</organism>
<evidence type="ECO:0000313" key="2">
    <source>
        <dbReference type="EMBL" id="PIS41391.1"/>
    </source>
</evidence>
<evidence type="ECO:0000256" key="1">
    <source>
        <dbReference type="SAM" id="MobiDB-lite"/>
    </source>
</evidence>
<feature type="compositionally biased region" description="Basic and acidic residues" evidence="1">
    <location>
        <begin position="68"/>
        <end position="79"/>
    </location>
</feature>
<protein>
    <submittedName>
        <fullName evidence="2">Uncharacterized protein</fullName>
    </submittedName>
</protein>
<dbReference type="AlphaFoldDB" id="A0A2H0YSB6"/>
<reference evidence="3" key="1">
    <citation type="submission" date="2017-09" db="EMBL/GenBank/DDBJ databases">
        <title>Depth-based differentiation of microbial function through sediment-hosted aquifers and enrichment of novel symbionts in the deep terrestrial subsurface.</title>
        <authorList>
            <person name="Probst A.J."/>
            <person name="Ladd B."/>
            <person name="Jarett J.K."/>
            <person name="Geller-Mcgrath D.E."/>
            <person name="Sieber C.M.K."/>
            <person name="Emerson J.B."/>
            <person name="Anantharaman K."/>
            <person name="Thomas B.C."/>
            <person name="Malmstrom R."/>
            <person name="Stieglmeier M."/>
            <person name="Klingl A."/>
            <person name="Woyke T."/>
            <person name="Ryan C.M."/>
            <person name="Banfield J.F."/>
        </authorList>
    </citation>
    <scope>NUCLEOTIDE SEQUENCE [LARGE SCALE GENOMIC DNA]</scope>
</reference>
<sequence>MTEVEGSLTPEEMELKPSDMSLASDAEQLTPDIGNAREDEDISQEGSQDEDSEIGEEVETPEGGTEEENPKADNKKSRWGETTPEQQEGMNEVQREVAAGLGMAFDILPHTGKLNEDRIIKVLNEIKTVQTMGPAVKIKIAEVIVRDKLHEGQREDFVLKLLNLEYVVFWVMSQGSQRADQKRADSVLDQIQNMNVS</sequence>
<accession>A0A2H0YSB6</accession>
<name>A0A2H0YSB6_9BACT</name>
<comment type="caution">
    <text evidence="2">The sequence shown here is derived from an EMBL/GenBank/DDBJ whole genome shotgun (WGS) entry which is preliminary data.</text>
</comment>